<gene>
    <name evidence="1" type="ORF">ACEZ3G_07410</name>
</gene>
<name>A0ACC7LP12_9FLAO</name>
<accession>A0ACC7LP12</accession>
<organism evidence="1 2">
    <name type="scientific">Meishania litoralis</name>
    <dbReference type="NCBI Taxonomy" id="3434685"/>
    <lineage>
        <taxon>Bacteria</taxon>
        <taxon>Pseudomonadati</taxon>
        <taxon>Bacteroidota</taxon>
        <taxon>Flavobacteriia</taxon>
        <taxon>Flavobacteriales</taxon>
        <taxon>Flavobacteriaceae</taxon>
        <taxon>Meishania</taxon>
    </lineage>
</organism>
<dbReference type="EMBL" id="JBHFPV010000001">
    <property type="protein sequence ID" value="MFH6603297.1"/>
    <property type="molecule type" value="Genomic_DNA"/>
</dbReference>
<dbReference type="Proteomes" id="UP001595191">
    <property type="component" value="Unassembled WGS sequence"/>
</dbReference>
<evidence type="ECO:0000313" key="1">
    <source>
        <dbReference type="EMBL" id="MFH6603297.1"/>
    </source>
</evidence>
<evidence type="ECO:0000313" key="2">
    <source>
        <dbReference type="Proteomes" id="UP001595191"/>
    </source>
</evidence>
<sequence>MKKFLLLVFLSYGFFTSAQDNGHGLAMNSKKDHFSTSYRKTSKKKESAFKPGEWLKFRMHYGWLNASIATLQVKSAEIEGVSAYHVVGKGKTTGLASVFFKVDDTYESYFDKKDGRPYRFIRKIDEGGYTKDVEINFDHKKATAELNDKKNKKKITFTLQDSVQDLLSAFYYLRNNFELEDLVQGESIKLNMLYDDDGIFPFKLKYLGKEVLRTKFGKVECLKFRPYVQSGRVFKEQESLSLWVSNDKNKIPVRIKADLAVGSIKADLDGYNGLKHQFKIIMD</sequence>
<protein>
    <submittedName>
        <fullName evidence="1">DUF3108 domain-containing protein</fullName>
    </submittedName>
</protein>
<reference evidence="1" key="1">
    <citation type="submission" date="2024-09" db="EMBL/GenBank/DDBJ databases">
        <authorList>
            <person name="Liu J."/>
        </authorList>
    </citation>
    <scope>NUCLEOTIDE SEQUENCE</scope>
    <source>
        <strain evidence="1">NBU2967</strain>
    </source>
</reference>
<proteinExistence type="predicted"/>
<comment type="caution">
    <text evidence="1">The sequence shown here is derived from an EMBL/GenBank/DDBJ whole genome shotgun (WGS) entry which is preliminary data.</text>
</comment>
<keyword evidence="2" id="KW-1185">Reference proteome</keyword>